<dbReference type="GO" id="GO:0020037">
    <property type="term" value="F:heme binding"/>
    <property type="evidence" value="ECO:0007669"/>
    <property type="project" value="InterPro"/>
</dbReference>
<keyword evidence="8 10" id="KW-0408">Iron</keyword>
<reference evidence="16" key="1">
    <citation type="journal article" date="2019" name="Curr. Biol.">
        <title>Genome Sequence of Striga asiatica Provides Insight into the Evolution of Plant Parasitism.</title>
        <authorList>
            <person name="Yoshida S."/>
            <person name="Kim S."/>
            <person name="Wafula E.K."/>
            <person name="Tanskanen J."/>
            <person name="Kim Y.M."/>
            <person name="Honaas L."/>
            <person name="Yang Z."/>
            <person name="Spallek T."/>
            <person name="Conn C.E."/>
            <person name="Ichihashi Y."/>
            <person name="Cheong K."/>
            <person name="Cui S."/>
            <person name="Der J.P."/>
            <person name="Gundlach H."/>
            <person name="Jiao Y."/>
            <person name="Hori C."/>
            <person name="Ishida J.K."/>
            <person name="Kasahara H."/>
            <person name="Kiba T."/>
            <person name="Kim M.S."/>
            <person name="Koo N."/>
            <person name="Laohavisit A."/>
            <person name="Lee Y.H."/>
            <person name="Lumba S."/>
            <person name="McCourt P."/>
            <person name="Mortimer J.C."/>
            <person name="Mutuku J.M."/>
            <person name="Nomura T."/>
            <person name="Sasaki-Sekimoto Y."/>
            <person name="Seto Y."/>
            <person name="Wang Y."/>
            <person name="Wakatake T."/>
            <person name="Sakakibara H."/>
            <person name="Demura T."/>
            <person name="Yamaguchi S."/>
            <person name="Yoneyama K."/>
            <person name="Manabe R.I."/>
            <person name="Nelson D.C."/>
            <person name="Schulman A.H."/>
            <person name="Timko M.P."/>
            <person name="dePamphilis C.W."/>
            <person name="Choi D."/>
            <person name="Shirasu K."/>
        </authorList>
    </citation>
    <scope>NUCLEOTIDE SEQUENCE [LARGE SCALE GENOMIC DNA]</scope>
    <source>
        <strain evidence="16">cv. UVA1</strain>
    </source>
</reference>
<evidence type="ECO:0000256" key="2">
    <source>
        <dbReference type="ARBA" id="ARBA00004167"/>
    </source>
</evidence>
<keyword evidence="9 13" id="KW-0472">Membrane</keyword>
<evidence type="ECO:0000256" key="13">
    <source>
        <dbReference type="SAM" id="Phobius"/>
    </source>
</evidence>
<evidence type="ECO:0000313" key="15">
    <source>
        <dbReference type="EMBL" id="GER24914.1"/>
    </source>
</evidence>
<feature type="region of interest" description="Disordered" evidence="12">
    <location>
        <begin position="273"/>
        <end position="317"/>
    </location>
</feature>
<feature type="transmembrane region" description="Helical" evidence="13">
    <location>
        <begin position="54"/>
        <end position="74"/>
    </location>
</feature>
<comment type="caution">
    <text evidence="15">The sequence shown here is derived from an EMBL/GenBank/DDBJ whole genome shotgun (WGS) entry which is preliminary data.</text>
</comment>
<evidence type="ECO:0000256" key="11">
    <source>
        <dbReference type="SAM" id="Coils"/>
    </source>
</evidence>
<dbReference type="GO" id="GO:0016705">
    <property type="term" value="F:oxidoreductase activity, acting on paired donors, with incorporation or reduction of molecular oxygen"/>
    <property type="evidence" value="ECO:0007669"/>
    <property type="project" value="InterPro"/>
</dbReference>
<evidence type="ECO:0000256" key="3">
    <source>
        <dbReference type="ARBA" id="ARBA00010617"/>
    </source>
</evidence>
<feature type="coiled-coil region" evidence="11">
    <location>
        <begin position="574"/>
        <end position="668"/>
    </location>
</feature>
<keyword evidence="11" id="KW-0175">Coiled coil</keyword>
<evidence type="ECO:0000256" key="5">
    <source>
        <dbReference type="ARBA" id="ARBA00022723"/>
    </source>
</evidence>
<feature type="compositionally biased region" description="Low complexity" evidence="12">
    <location>
        <begin position="479"/>
        <end position="497"/>
    </location>
</feature>
<keyword evidence="16" id="KW-1185">Reference proteome</keyword>
<evidence type="ECO:0000256" key="10">
    <source>
        <dbReference type="PIRSR" id="PIRSR602401-1"/>
    </source>
</evidence>
<feature type="compositionally biased region" description="Low complexity" evidence="12">
    <location>
        <begin position="535"/>
        <end position="550"/>
    </location>
</feature>
<feature type="domain" description="GTD-binding" evidence="14">
    <location>
        <begin position="568"/>
        <end position="666"/>
    </location>
</feature>
<dbReference type="GO" id="GO:0004497">
    <property type="term" value="F:monooxygenase activity"/>
    <property type="evidence" value="ECO:0007669"/>
    <property type="project" value="InterPro"/>
</dbReference>
<name>A0A5A7NWR9_STRAF</name>
<proteinExistence type="inferred from homology"/>
<keyword evidence="5 10" id="KW-0479">Metal-binding</keyword>
<dbReference type="InterPro" id="IPR036396">
    <property type="entry name" value="Cyt_P450_sf"/>
</dbReference>
<dbReference type="Pfam" id="PF00067">
    <property type="entry name" value="p450"/>
    <property type="match status" value="1"/>
</dbReference>
<keyword evidence="7" id="KW-0560">Oxidoreductase</keyword>
<comment type="subcellular location">
    <subcellularLocation>
        <location evidence="2">Membrane</location>
        <topology evidence="2">Single-pass membrane protein</topology>
    </subcellularLocation>
</comment>
<evidence type="ECO:0000256" key="4">
    <source>
        <dbReference type="ARBA" id="ARBA00022692"/>
    </source>
</evidence>
<dbReference type="PRINTS" id="PR00385">
    <property type="entry name" value="P450"/>
</dbReference>
<comment type="cofactor">
    <cofactor evidence="1 10">
        <name>heme</name>
        <dbReference type="ChEBI" id="CHEBI:30413"/>
    </cofactor>
</comment>
<keyword evidence="6 13" id="KW-1133">Transmembrane helix</keyword>
<feature type="binding site" description="axial binding residue" evidence="10">
    <location>
        <position position="1365"/>
    </location>
    <ligand>
        <name>heme</name>
        <dbReference type="ChEBI" id="CHEBI:30413"/>
    </ligand>
    <ligandPart>
        <name>Fe</name>
        <dbReference type="ChEBI" id="CHEBI:18248"/>
    </ligandPart>
</feature>
<gene>
    <name evidence="15" type="ORF">STAS_00468</name>
</gene>
<keyword evidence="10" id="KW-0349">Heme</keyword>
<dbReference type="InterPro" id="IPR007656">
    <property type="entry name" value="GTD-bd"/>
</dbReference>
<evidence type="ECO:0000256" key="6">
    <source>
        <dbReference type="ARBA" id="ARBA00022989"/>
    </source>
</evidence>
<accession>A0A5A7NWR9</accession>
<evidence type="ECO:0000259" key="14">
    <source>
        <dbReference type="PROSITE" id="PS51775"/>
    </source>
</evidence>
<dbReference type="Pfam" id="PF04576">
    <property type="entry name" value="Zein-binding"/>
    <property type="match status" value="1"/>
</dbReference>
<dbReference type="Gene3D" id="1.10.630.10">
    <property type="entry name" value="Cytochrome P450"/>
    <property type="match status" value="1"/>
</dbReference>
<protein>
    <submittedName>
        <fullName evidence="15">Cytochrome P450</fullName>
    </submittedName>
</protein>
<evidence type="ECO:0000256" key="9">
    <source>
        <dbReference type="ARBA" id="ARBA00023136"/>
    </source>
</evidence>
<feature type="region of interest" description="Disordered" evidence="12">
    <location>
        <begin position="474"/>
        <end position="559"/>
    </location>
</feature>
<evidence type="ECO:0000256" key="7">
    <source>
        <dbReference type="ARBA" id="ARBA00023002"/>
    </source>
</evidence>
<feature type="compositionally biased region" description="Acidic residues" evidence="12">
    <location>
        <begin position="273"/>
        <end position="284"/>
    </location>
</feature>
<dbReference type="InterPro" id="IPR002401">
    <property type="entry name" value="Cyt_P450_E_grp-I"/>
</dbReference>
<keyword evidence="4 13" id="KW-0812">Transmembrane</keyword>
<dbReference type="CDD" id="cd11064">
    <property type="entry name" value="CYP86A"/>
    <property type="match status" value="1"/>
</dbReference>
<dbReference type="InterPro" id="IPR001128">
    <property type="entry name" value="Cyt_P450"/>
</dbReference>
<dbReference type="EMBL" id="BKCP01000001">
    <property type="protein sequence ID" value="GER24914.1"/>
    <property type="molecule type" value="Genomic_DNA"/>
</dbReference>
<evidence type="ECO:0000313" key="16">
    <source>
        <dbReference type="Proteomes" id="UP000325081"/>
    </source>
</evidence>
<dbReference type="GO" id="GO:0005506">
    <property type="term" value="F:iron ion binding"/>
    <property type="evidence" value="ECO:0007669"/>
    <property type="project" value="InterPro"/>
</dbReference>
<feature type="compositionally biased region" description="Basic and acidic residues" evidence="12">
    <location>
        <begin position="524"/>
        <end position="534"/>
    </location>
</feature>
<dbReference type="Proteomes" id="UP000325081">
    <property type="component" value="Unassembled WGS sequence"/>
</dbReference>
<evidence type="ECO:0000256" key="12">
    <source>
        <dbReference type="SAM" id="MobiDB-lite"/>
    </source>
</evidence>
<evidence type="ECO:0000256" key="8">
    <source>
        <dbReference type="ARBA" id="ARBA00023004"/>
    </source>
</evidence>
<feature type="coiled-coil region" evidence="11">
    <location>
        <begin position="794"/>
        <end position="821"/>
    </location>
</feature>
<evidence type="ECO:0000256" key="1">
    <source>
        <dbReference type="ARBA" id="ARBA00001971"/>
    </source>
</evidence>
<dbReference type="OrthoDB" id="1470350at2759"/>
<dbReference type="SUPFAM" id="SSF48264">
    <property type="entry name" value="Cytochrome P450"/>
    <property type="match status" value="1"/>
</dbReference>
<dbReference type="PROSITE" id="PS51775">
    <property type="entry name" value="GTD_BINDING"/>
    <property type="match status" value="1"/>
</dbReference>
<dbReference type="GO" id="GO:0080115">
    <property type="term" value="F:myosin XI tail binding"/>
    <property type="evidence" value="ECO:0007669"/>
    <property type="project" value="UniProtKB-ARBA"/>
</dbReference>
<sequence length="1426" mass="158596">MAWICTQNDEREEKHFFSRPAVESFAAMAAVNPQSPNSATFGFMNHLSSAACEWLLILLLLINSCLFHLLARFARYCNLTLPCLLCSTLDTALLKSKPGTTYWNLLCNDHRQEISCLVSCTVHSRFADVSSLCEECLSPIINHSKLTSDSYRLLVGKSWLDVDRSVLQSLVSNKHIRLGSPDHRTCSCCGKMWRAKSSTERLLELNPASLGASKANVKPPLPRAPGRSRFSRRDSLKRLRDKFTNQIASVGSAGADTLSHVGYTKLNISSDTESEFPFSEDDDDGRSTSSSHVAAAVDGKEEASVESGSVDFPGGDGFGEGRMVRDLGWRESHEKGAPVDSGGDGSVGLPGGDVVGQERMVGDVGWRETHGKASSSPRLSSDLISLGDWPQESDVAGVSLGPSALSVLSELLSLCNVPSSPGAISRKDDDAEGTGENGYTFLDKNIEAAIAASFDYTRPLELYNTLRTNVSTQTNKIISPSSSPSSSSSLSSPNDPDPSTKIKEENNPTPPGMGSPPKQTSPRANDKPRTEPEVSRTSNSPPSSSSLEISDPNHEVPGITTAEGEAENIVESLRQQVEHDRNLLNTLYKDLEEERNASAIAANEAMAMITRLQEEKAALHMEALQYLRMMEEQAEYDMEALGRANDMLAEKEKELQDLEIELEFYRNNFLDESGVHNLQSENNRAPVMHSGENGVLEASNGSLSIFEEERAYILQSLTKLEKNLLQEESNDLPNGLDLVRNNEGLLAKHEKDSMLVEDVIIPLSNGNVDRDMNLNDNVCQKGEKVLENGGKVNSGKIEKEIRELYERLEALEADRDFVKRTCVLIHNGKDGLDSTVQQKVLYKKIVGDREALVSTLIIKERDMRKSIICLIIYTQLLCVYKLKLSPCKLITIHNHHIHLHYLHHLHLLTMADLHLAPLLLLILPPLIFFILAGKRNPPSSKLPTRYPLLGSIFHILKNRDTFVPWVSNILLSTPNLTFTLHRPFGHRQVFTANSANVSHILKSAFHKYPKGDLLRDTLRDLLGDGIFNADGDIWKFQRQVSSHQFNTRSLRKFVEQVVDVELDSRLIPILQNAAGKWDAALDMQDVLQRFAFDNICKIAFGYDPAYLAPSLPEEEFARTFDESLRLTGKRFNTFFPFAWRIKRALGVGTEKELTINVAKVRDFAKEIVREKKTKTCSSSSSAAEDLLSRFVSSGHSDEDFVIDIVISFILAGRDTTSSALTWFFWLISKNPSVEEKIVEEIKVNDYEAAGKNNGESWSSISETRSLVYTHAAICESMRLYPPVPVSTKTAGEDDVLPDGTPVKKGWRVSYHPYAMGRVEEVWGADWPEFRPERWLRREEEGGGKWEFVGKDAYTYPVFQAGPRVCMGKEMAFLQMKRVVAGVLRRFRVAPAEGSGEPVYVVEATSKMRGGFMVKIEERVGFSGVRG</sequence>
<feature type="region of interest" description="Disordered" evidence="12">
    <location>
        <begin position="213"/>
        <end position="232"/>
    </location>
</feature>
<dbReference type="GO" id="GO:0016020">
    <property type="term" value="C:membrane"/>
    <property type="evidence" value="ECO:0007669"/>
    <property type="project" value="UniProtKB-SubCell"/>
</dbReference>
<dbReference type="PRINTS" id="PR00463">
    <property type="entry name" value="EP450I"/>
</dbReference>
<dbReference type="PANTHER" id="PTHR24296">
    <property type="entry name" value="CYTOCHROME P450"/>
    <property type="match status" value="1"/>
</dbReference>
<comment type="similarity">
    <text evidence="3">Belongs to the cytochrome P450 family.</text>
</comment>
<organism evidence="15 16">
    <name type="scientific">Striga asiatica</name>
    <name type="common">Asiatic witchweed</name>
    <name type="synonym">Buchnera asiatica</name>
    <dbReference type="NCBI Taxonomy" id="4170"/>
    <lineage>
        <taxon>Eukaryota</taxon>
        <taxon>Viridiplantae</taxon>
        <taxon>Streptophyta</taxon>
        <taxon>Embryophyta</taxon>
        <taxon>Tracheophyta</taxon>
        <taxon>Spermatophyta</taxon>
        <taxon>Magnoliopsida</taxon>
        <taxon>eudicotyledons</taxon>
        <taxon>Gunneridae</taxon>
        <taxon>Pentapetalae</taxon>
        <taxon>asterids</taxon>
        <taxon>lamiids</taxon>
        <taxon>Lamiales</taxon>
        <taxon>Orobanchaceae</taxon>
        <taxon>Buchnereae</taxon>
        <taxon>Striga</taxon>
    </lineage>
</organism>